<dbReference type="NCBIfam" id="TIGR01571">
    <property type="entry name" value="A_thal_Cys_rich"/>
    <property type="match status" value="1"/>
</dbReference>
<dbReference type="PANTHER" id="PTHR15907">
    <property type="entry name" value="DUF614 FAMILY PROTEIN-RELATED"/>
    <property type="match status" value="1"/>
</dbReference>
<reference evidence="2" key="1">
    <citation type="submission" date="2021-06" db="EMBL/GenBank/DDBJ databases">
        <authorList>
            <person name="Kallberg Y."/>
            <person name="Tangrot J."/>
            <person name="Rosling A."/>
        </authorList>
    </citation>
    <scope>NUCLEOTIDE SEQUENCE</scope>
    <source>
        <strain evidence="2">FL130A</strain>
    </source>
</reference>
<evidence type="ECO:0000313" key="2">
    <source>
        <dbReference type="EMBL" id="CAG8536336.1"/>
    </source>
</evidence>
<dbReference type="EMBL" id="CAJVPS010001393">
    <property type="protein sequence ID" value="CAG8536336.1"/>
    <property type="molecule type" value="Genomic_DNA"/>
</dbReference>
<dbReference type="InterPro" id="IPR006461">
    <property type="entry name" value="PLAC_motif_containing"/>
</dbReference>
<sequence length="182" mass="20504">MTDNNSLQFTQTNTTQQPQPNLYIPLSTVLSAVTALPSHDQSQHGNVSQPQMTSPMYVPTSMPTDNEKVETTIMNDNQTKDWENHFFGCFDVPELCDHESLIDSGQFFQSENKAMLQKKPVSQTCSCFLYSTCIFYGCLGMFNREQIRKTLGIKGGACSDCFAHSFCPCCAMIQENRELKQI</sequence>
<dbReference type="Proteomes" id="UP000789508">
    <property type="component" value="Unassembled WGS sequence"/>
</dbReference>
<evidence type="ECO:0000256" key="1">
    <source>
        <dbReference type="SAM" id="MobiDB-lite"/>
    </source>
</evidence>
<proteinExistence type="predicted"/>
<dbReference type="Pfam" id="PF04749">
    <property type="entry name" value="PLAC8"/>
    <property type="match status" value="1"/>
</dbReference>
<accession>A0A9N9ANW3</accession>
<protein>
    <submittedName>
        <fullName evidence="2">4991_t:CDS:1</fullName>
    </submittedName>
</protein>
<gene>
    <name evidence="2" type="ORF">ALEPTO_LOCUS5188</name>
</gene>
<name>A0A9N9ANW3_9GLOM</name>
<feature type="compositionally biased region" description="Low complexity" evidence="1">
    <location>
        <begin position="10"/>
        <end position="21"/>
    </location>
</feature>
<feature type="region of interest" description="Disordered" evidence="1">
    <location>
        <begin position="1"/>
        <end position="21"/>
    </location>
</feature>
<comment type="caution">
    <text evidence="2">The sequence shown here is derived from an EMBL/GenBank/DDBJ whole genome shotgun (WGS) entry which is preliminary data.</text>
</comment>
<keyword evidence="3" id="KW-1185">Reference proteome</keyword>
<dbReference type="OrthoDB" id="2416592at2759"/>
<evidence type="ECO:0000313" key="3">
    <source>
        <dbReference type="Proteomes" id="UP000789508"/>
    </source>
</evidence>
<dbReference type="AlphaFoldDB" id="A0A9N9ANW3"/>
<organism evidence="2 3">
    <name type="scientific">Ambispora leptoticha</name>
    <dbReference type="NCBI Taxonomy" id="144679"/>
    <lineage>
        <taxon>Eukaryota</taxon>
        <taxon>Fungi</taxon>
        <taxon>Fungi incertae sedis</taxon>
        <taxon>Mucoromycota</taxon>
        <taxon>Glomeromycotina</taxon>
        <taxon>Glomeromycetes</taxon>
        <taxon>Archaeosporales</taxon>
        <taxon>Ambisporaceae</taxon>
        <taxon>Ambispora</taxon>
    </lineage>
</organism>